<dbReference type="EMBL" id="VTFY01000008">
    <property type="protein sequence ID" value="MRX82910.1"/>
    <property type="molecule type" value="Genomic_DNA"/>
</dbReference>
<dbReference type="RefSeq" id="WP_154333751.1">
    <property type="nucleotide sequence ID" value="NZ_VTFY01000008.1"/>
</dbReference>
<gene>
    <name evidence="1" type="ORF">GJG86_10445</name>
</gene>
<organism evidence="1 2">
    <name type="scientific">Eggerthella guodeyinii</name>
    <dbReference type="NCBI Taxonomy" id="2690837"/>
    <lineage>
        <taxon>Bacteria</taxon>
        <taxon>Bacillati</taxon>
        <taxon>Actinomycetota</taxon>
        <taxon>Coriobacteriia</taxon>
        <taxon>Eggerthellales</taxon>
        <taxon>Eggerthellaceae</taxon>
        <taxon>Eggerthella</taxon>
    </lineage>
</organism>
<sequence>MGYTIGLVDEEATQLRNIRFTIKTNATELEQLLEFKEYELEGSKNTLTALVTEKIVEDITSGAIDSLIIDYKIMINTAIVEGTDIYHDVHQLVPKFPLVMLTDVPANCYEKDFVDADKIYLKKEFYKIEGDYSKEKVKNILKNMERYSKSRAALSSKLEQQLNVLTQGDESLETYLEIASTERQLDEYCPLGQTQLEKNLDIAALREAVDLLSEAEEMLGAENGS</sequence>
<protein>
    <submittedName>
        <fullName evidence="1">Uncharacterized protein</fullName>
    </submittedName>
</protein>
<proteinExistence type="predicted"/>
<evidence type="ECO:0000313" key="1">
    <source>
        <dbReference type="EMBL" id="MRX82910.1"/>
    </source>
</evidence>
<keyword evidence="2" id="KW-1185">Reference proteome</keyword>
<accession>A0A6N7RQ43</accession>
<evidence type="ECO:0000313" key="2">
    <source>
        <dbReference type="Proteomes" id="UP000438093"/>
    </source>
</evidence>
<dbReference type="Proteomes" id="UP000438093">
    <property type="component" value="Unassembled WGS sequence"/>
</dbReference>
<name>A0A6N7RQ43_9ACTN</name>
<dbReference type="AlphaFoldDB" id="A0A6N7RQ43"/>
<comment type="caution">
    <text evidence="1">The sequence shown here is derived from an EMBL/GenBank/DDBJ whole genome shotgun (WGS) entry which is preliminary data.</text>
</comment>
<reference evidence="2" key="1">
    <citation type="submission" date="2019-08" db="EMBL/GenBank/DDBJ databases">
        <title>Arthrobacter sp. nov., isolated from plateau pika and Tibetan wild ass.</title>
        <authorList>
            <person name="Ge Y."/>
        </authorList>
    </citation>
    <scope>NUCLEOTIDE SEQUENCE [LARGE SCALE GENOMIC DNA]</scope>
    <source>
        <strain evidence="2">HF-4214</strain>
    </source>
</reference>